<comment type="caution">
    <text evidence="2">The sequence shown here is derived from an EMBL/GenBank/DDBJ whole genome shotgun (WGS) entry which is preliminary data.</text>
</comment>
<reference evidence="2" key="1">
    <citation type="journal article" date="2022" name="bioRxiv">
        <title>Sequencing and chromosome-scale assembly of the giantPleurodeles waltlgenome.</title>
        <authorList>
            <person name="Brown T."/>
            <person name="Elewa A."/>
            <person name="Iarovenko S."/>
            <person name="Subramanian E."/>
            <person name="Araus A.J."/>
            <person name="Petzold A."/>
            <person name="Susuki M."/>
            <person name="Suzuki K.-i.T."/>
            <person name="Hayashi T."/>
            <person name="Toyoda A."/>
            <person name="Oliveira C."/>
            <person name="Osipova E."/>
            <person name="Leigh N.D."/>
            <person name="Simon A."/>
            <person name="Yun M.H."/>
        </authorList>
    </citation>
    <scope>NUCLEOTIDE SEQUENCE</scope>
    <source>
        <strain evidence="2">20211129_DDA</strain>
        <tissue evidence="2">Liver</tissue>
    </source>
</reference>
<name>A0AAV7Q1G7_PLEWA</name>
<evidence type="ECO:0000256" key="1">
    <source>
        <dbReference type="SAM" id="MobiDB-lite"/>
    </source>
</evidence>
<organism evidence="2 3">
    <name type="scientific">Pleurodeles waltl</name>
    <name type="common">Iberian ribbed newt</name>
    <dbReference type="NCBI Taxonomy" id="8319"/>
    <lineage>
        <taxon>Eukaryota</taxon>
        <taxon>Metazoa</taxon>
        <taxon>Chordata</taxon>
        <taxon>Craniata</taxon>
        <taxon>Vertebrata</taxon>
        <taxon>Euteleostomi</taxon>
        <taxon>Amphibia</taxon>
        <taxon>Batrachia</taxon>
        <taxon>Caudata</taxon>
        <taxon>Salamandroidea</taxon>
        <taxon>Salamandridae</taxon>
        <taxon>Pleurodelinae</taxon>
        <taxon>Pleurodeles</taxon>
    </lineage>
</organism>
<feature type="non-terminal residue" evidence="2">
    <location>
        <position position="1"/>
    </location>
</feature>
<feature type="non-terminal residue" evidence="2">
    <location>
        <position position="68"/>
    </location>
</feature>
<dbReference type="AlphaFoldDB" id="A0AAV7Q1G7"/>
<gene>
    <name evidence="2" type="ORF">NDU88_011654</name>
</gene>
<dbReference type="Proteomes" id="UP001066276">
    <property type="component" value="Chromosome 7"/>
</dbReference>
<sequence length="68" mass="7637">KGQKSTHRPPCRETFEAPPASRLKNNMPPASRLNRCSTCITAGRSMQRCCKNDAQHTQRLLLTTQNPT</sequence>
<keyword evidence="3" id="KW-1185">Reference proteome</keyword>
<feature type="region of interest" description="Disordered" evidence="1">
    <location>
        <begin position="1"/>
        <end position="31"/>
    </location>
</feature>
<evidence type="ECO:0000313" key="3">
    <source>
        <dbReference type="Proteomes" id="UP001066276"/>
    </source>
</evidence>
<evidence type="ECO:0000313" key="2">
    <source>
        <dbReference type="EMBL" id="KAJ1133359.1"/>
    </source>
</evidence>
<proteinExistence type="predicted"/>
<accession>A0AAV7Q1G7</accession>
<dbReference type="EMBL" id="JANPWB010000011">
    <property type="protein sequence ID" value="KAJ1133359.1"/>
    <property type="molecule type" value="Genomic_DNA"/>
</dbReference>
<protein>
    <submittedName>
        <fullName evidence="2">Uncharacterized protein</fullName>
    </submittedName>
</protein>